<reference evidence="3 4" key="1">
    <citation type="journal article" date="2015" name="Microbiome">
        <title>Genomic resolution of linkages in carbon, nitrogen, and sulfur cycling among widespread estuary sediment bacteria.</title>
        <authorList>
            <person name="Baker B.J."/>
            <person name="Lazar C.S."/>
            <person name="Teske A.P."/>
            <person name="Dick G.J."/>
        </authorList>
    </citation>
    <scope>NUCLEOTIDE SEQUENCE [LARGE SCALE GENOMIC DNA]</scope>
    <source>
        <strain evidence="3">DG_54_3</strain>
    </source>
</reference>
<name>A0A0S7Y6V9_UNCSA</name>
<keyword evidence="1" id="KW-1133">Transmembrane helix</keyword>
<organism evidence="3 4">
    <name type="scientific">candidate division WOR-1 bacterium DG_54_3</name>
    <dbReference type="NCBI Taxonomy" id="1703775"/>
    <lineage>
        <taxon>Bacteria</taxon>
        <taxon>Bacillati</taxon>
        <taxon>Saganbacteria</taxon>
    </lineage>
</organism>
<dbReference type="Gene3D" id="3.40.720.10">
    <property type="entry name" value="Alkaline Phosphatase, subunit A"/>
    <property type="match status" value="1"/>
</dbReference>
<evidence type="ECO:0000256" key="1">
    <source>
        <dbReference type="SAM" id="Phobius"/>
    </source>
</evidence>
<dbReference type="PATRIC" id="fig|1703775.3.peg.20"/>
<evidence type="ECO:0000313" key="3">
    <source>
        <dbReference type="EMBL" id="KPJ70175.1"/>
    </source>
</evidence>
<comment type="caution">
    <text evidence="3">The sequence shown here is derived from an EMBL/GenBank/DDBJ whole genome shotgun (WGS) entry which is preliminary data.</text>
</comment>
<keyword evidence="1" id="KW-0472">Membrane</keyword>
<gene>
    <name evidence="3" type="ORF">AMJ44_00190</name>
</gene>
<dbReference type="EMBL" id="LIZX01000004">
    <property type="protein sequence ID" value="KPJ70175.1"/>
    <property type="molecule type" value="Genomic_DNA"/>
</dbReference>
<dbReference type="Proteomes" id="UP000051861">
    <property type="component" value="Unassembled WGS sequence"/>
</dbReference>
<protein>
    <recommendedName>
        <fullName evidence="2">Sulfatase N-terminal domain-containing protein</fullName>
    </recommendedName>
</protein>
<feature type="transmembrane region" description="Helical" evidence="1">
    <location>
        <begin position="115"/>
        <end position="132"/>
    </location>
</feature>
<proteinExistence type="predicted"/>
<dbReference type="AlphaFoldDB" id="A0A0S7Y6V9"/>
<keyword evidence="1" id="KW-0812">Transmembrane</keyword>
<evidence type="ECO:0000259" key="2">
    <source>
        <dbReference type="Pfam" id="PF00884"/>
    </source>
</evidence>
<feature type="transmembrane region" description="Helical" evidence="1">
    <location>
        <begin position="48"/>
        <end position="68"/>
    </location>
</feature>
<accession>A0A0S7Y6V9</accession>
<feature type="transmembrane region" description="Helical" evidence="1">
    <location>
        <begin position="75"/>
        <end position="95"/>
    </location>
</feature>
<dbReference type="SUPFAM" id="SSF53649">
    <property type="entry name" value="Alkaline phosphatase-like"/>
    <property type="match status" value="1"/>
</dbReference>
<evidence type="ECO:0000313" key="4">
    <source>
        <dbReference type="Proteomes" id="UP000051861"/>
    </source>
</evidence>
<dbReference type="InterPro" id="IPR017850">
    <property type="entry name" value="Alkaline_phosphatase_core_sf"/>
</dbReference>
<sequence length="581" mass="66657">MRIISKRLIASLSVSLFVVSNILLFGPFNIYQGNINELVVPLASILKILLLPAFILILVVSAMGLLLPKKSHQRYISILFILGILIWLQGNILVWKYGLLDGHGIDWSKNVWRGWADLTLWIALLFVALLFYKQIYKIAGFASIALISLLSVSLVFTSVQKPEIWEVKEKHSLSTVPPEEIFEFSSKQNVIHFILDGFQSDIFQEIIAEDMDHYSKSLQGFTFFKENIGSFPTTYMSIPAFFSGKIYKNKIPMRRFLKKVIGGRTITNVLHDLGYEIDFVAGKFFFKNARYSNLYRIAFPYGGTKQHIVKTNSAFMLDLVLFRCAPHFLKRAIYNNEQWFIQRMLTSTNGSLRGRYFSHAAFLNDLINHMSVSRIKPVYKYIHLMTSHPPVVVNNECEYTENIPATRENLKIQAKCCLDHFIKFLMKLKMKGVYESSLIILHADHGVGREIKMRNLSKHIDQDLSGVGKSIPIIAGSATALMAIKPPQSKGILKTSKAQTALTDIPATISSILNLNEKFDGRSVFEIDPAEVRERNFYYHKWRHENWKSNYLQRLDEFIIKGSVFDKASWKLGLTYYPPKR</sequence>
<dbReference type="Pfam" id="PF00884">
    <property type="entry name" value="Sulfatase"/>
    <property type="match status" value="1"/>
</dbReference>
<dbReference type="InterPro" id="IPR000917">
    <property type="entry name" value="Sulfatase_N"/>
</dbReference>
<feature type="domain" description="Sulfatase N-terminal" evidence="2">
    <location>
        <begin position="188"/>
        <end position="454"/>
    </location>
</feature>
<feature type="transmembrane region" description="Helical" evidence="1">
    <location>
        <begin position="139"/>
        <end position="159"/>
    </location>
</feature>